<protein>
    <submittedName>
        <fullName evidence="3">Proteasome/cyclosome repeat protein</fullName>
    </submittedName>
</protein>
<evidence type="ECO:0000256" key="1">
    <source>
        <dbReference type="ARBA" id="ARBA00022737"/>
    </source>
</evidence>
<dbReference type="EMBL" id="KN596640">
    <property type="protein sequence ID" value="KHJ80927.1"/>
    <property type="molecule type" value="Genomic_DNA"/>
</dbReference>
<accession>A0A0B1SBJ1</accession>
<dbReference type="Gene3D" id="1.25.10.10">
    <property type="entry name" value="Leucine-rich Repeat Variant"/>
    <property type="match status" value="1"/>
</dbReference>
<gene>
    <name evidence="3" type="ORF">OESDEN_19392</name>
</gene>
<evidence type="ECO:0000313" key="4">
    <source>
        <dbReference type="Proteomes" id="UP000053660"/>
    </source>
</evidence>
<dbReference type="GO" id="GO:0005634">
    <property type="term" value="C:nucleus"/>
    <property type="evidence" value="ECO:0007669"/>
    <property type="project" value="TreeGrafter"/>
</dbReference>
<keyword evidence="4" id="KW-1185">Reference proteome</keyword>
<reference evidence="3 4" key="1">
    <citation type="submission" date="2014-03" db="EMBL/GenBank/DDBJ databases">
        <title>Draft genome of the hookworm Oesophagostomum dentatum.</title>
        <authorList>
            <person name="Mitreva M."/>
        </authorList>
    </citation>
    <scope>NUCLEOTIDE SEQUENCE [LARGE SCALE GENOMIC DNA]</scope>
    <source>
        <strain evidence="3 4">OD-Hann</strain>
    </source>
</reference>
<dbReference type="InterPro" id="IPR016024">
    <property type="entry name" value="ARM-type_fold"/>
</dbReference>
<dbReference type="PANTHER" id="PTHR10943">
    <property type="entry name" value="26S PROTEASOME NON-ATPASE REGULATORY SUBUNIT"/>
    <property type="match status" value="1"/>
</dbReference>
<dbReference type="Proteomes" id="UP000053660">
    <property type="component" value="Unassembled WGS sequence"/>
</dbReference>
<sequence>MALRMFGHLIRYGEPVIRRAVPLALALISVSNPQLNILETLSKFSHDADADTAHNAIFAMGLVGAGTNNARLVAMLRSLASYHHKDQVSLMLVRLSQGLTHLGKGTMTLNPWHSDRQLLCPSAIAALLTICFSFLDANNSVLNNRQHYLLYTLVLAMQPRMLVTLCEDEKKPGQLKQVRWCNCASWSSR</sequence>
<dbReference type="InterPro" id="IPR011989">
    <property type="entry name" value="ARM-like"/>
</dbReference>
<organism evidence="3 4">
    <name type="scientific">Oesophagostomum dentatum</name>
    <name type="common">Nodular worm</name>
    <dbReference type="NCBI Taxonomy" id="61180"/>
    <lineage>
        <taxon>Eukaryota</taxon>
        <taxon>Metazoa</taxon>
        <taxon>Ecdysozoa</taxon>
        <taxon>Nematoda</taxon>
        <taxon>Chromadorea</taxon>
        <taxon>Rhabditida</taxon>
        <taxon>Rhabditina</taxon>
        <taxon>Rhabditomorpha</taxon>
        <taxon>Strongyloidea</taxon>
        <taxon>Strongylidae</taxon>
        <taxon>Oesophagostomum</taxon>
    </lineage>
</organism>
<dbReference type="PANTHER" id="PTHR10943:SF1">
    <property type="entry name" value="26S PROTEASOME NON-ATPASE REGULATORY SUBUNIT 2"/>
    <property type="match status" value="1"/>
</dbReference>
<dbReference type="GO" id="GO:0043161">
    <property type="term" value="P:proteasome-mediated ubiquitin-dependent protein catabolic process"/>
    <property type="evidence" value="ECO:0007669"/>
    <property type="project" value="TreeGrafter"/>
</dbReference>
<dbReference type="SUPFAM" id="SSF48371">
    <property type="entry name" value="ARM repeat"/>
    <property type="match status" value="1"/>
</dbReference>
<dbReference type="GO" id="GO:0034515">
    <property type="term" value="C:proteasome storage granule"/>
    <property type="evidence" value="ECO:0007669"/>
    <property type="project" value="TreeGrafter"/>
</dbReference>
<evidence type="ECO:0000256" key="2">
    <source>
        <dbReference type="ARBA" id="ARBA00022942"/>
    </source>
</evidence>
<proteinExistence type="predicted"/>
<dbReference type="GO" id="GO:0008540">
    <property type="term" value="C:proteasome regulatory particle, base subcomplex"/>
    <property type="evidence" value="ECO:0007669"/>
    <property type="project" value="TreeGrafter"/>
</dbReference>
<keyword evidence="1" id="KW-0677">Repeat</keyword>
<name>A0A0B1SBJ1_OESDE</name>
<dbReference type="Pfam" id="PF01851">
    <property type="entry name" value="PC_rep"/>
    <property type="match status" value="1"/>
</dbReference>
<dbReference type="OrthoDB" id="5856852at2759"/>
<keyword evidence="2 3" id="KW-0647">Proteasome</keyword>
<evidence type="ECO:0000313" key="3">
    <source>
        <dbReference type="EMBL" id="KHJ80927.1"/>
    </source>
</evidence>
<dbReference type="InterPro" id="IPR002015">
    <property type="entry name" value="Proteasome/cyclosome_rpt"/>
</dbReference>
<dbReference type="AlphaFoldDB" id="A0A0B1SBJ1"/>